<feature type="domain" description="Histidine kinase" evidence="19">
    <location>
        <begin position="326"/>
        <end position="435"/>
    </location>
</feature>
<dbReference type="GO" id="GO:0016020">
    <property type="term" value="C:membrane"/>
    <property type="evidence" value="ECO:0007669"/>
    <property type="project" value="InterPro"/>
</dbReference>
<keyword evidence="18" id="KW-1133">Transmembrane helix</keyword>
<evidence type="ECO:0000313" key="20">
    <source>
        <dbReference type="EMBL" id="TQL96499.1"/>
    </source>
</evidence>
<evidence type="ECO:0000256" key="11">
    <source>
        <dbReference type="ARBA" id="ARBA00023004"/>
    </source>
</evidence>
<evidence type="ECO:0000256" key="9">
    <source>
        <dbReference type="ARBA" id="ARBA00022723"/>
    </source>
</evidence>
<dbReference type="PIRSF" id="PIRSF037434">
    <property type="entry name" value="STHK_ChrS"/>
    <property type="match status" value="1"/>
</dbReference>
<evidence type="ECO:0000256" key="15">
    <source>
        <dbReference type="ARBA" id="ARBA00030800"/>
    </source>
</evidence>
<dbReference type="SMART" id="SM00387">
    <property type="entry name" value="HATPase_c"/>
    <property type="match status" value="1"/>
</dbReference>
<feature type="transmembrane region" description="Helical" evidence="18">
    <location>
        <begin position="146"/>
        <end position="167"/>
    </location>
</feature>
<dbReference type="InterPro" id="IPR036890">
    <property type="entry name" value="HATPase_C_sf"/>
</dbReference>
<evidence type="ECO:0000256" key="10">
    <source>
        <dbReference type="ARBA" id="ARBA00022777"/>
    </source>
</evidence>
<evidence type="ECO:0000256" key="16">
    <source>
        <dbReference type="SAM" id="Coils"/>
    </source>
</evidence>
<feature type="compositionally biased region" description="Basic and acidic residues" evidence="17">
    <location>
        <begin position="363"/>
        <end position="375"/>
    </location>
</feature>
<evidence type="ECO:0000256" key="18">
    <source>
        <dbReference type="SAM" id="Phobius"/>
    </source>
</evidence>
<keyword evidence="6" id="KW-0004">4Fe-4S</keyword>
<keyword evidence="18" id="KW-0812">Transmembrane</keyword>
<evidence type="ECO:0000256" key="5">
    <source>
        <dbReference type="ARBA" id="ARBA00017322"/>
    </source>
</evidence>
<comment type="function">
    <text evidence="14">Member of the two-component regulatory system NreB/NreC involved in the control of dissimilatory nitrate/nitrite reduction in response to oxygen. NreB functions as a direct oxygen sensor histidine kinase which is autophosphorylated, in the absence of oxygen, probably at the conserved histidine residue, and transfers its phosphate group probably to a conserved aspartate residue of NreC. NreB/NreC activates the expression of the nitrate (narGHJI) and nitrite (nir) reductase operons, as well as the putative nitrate transporter gene narT.</text>
</comment>
<organism evidence="20 21">
    <name type="scientific">Actinoallomurus bryophytorum</name>
    <dbReference type="NCBI Taxonomy" id="1490222"/>
    <lineage>
        <taxon>Bacteria</taxon>
        <taxon>Bacillati</taxon>
        <taxon>Actinomycetota</taxon>
        <taxon>Actinomycetes</taxon>
        <taxon>Streptosporangiales</taxon>
        <taxon>Thermomonosporaceae</taxon>
        <taxon>Actinoallomurus</taxon>
    </lineage>
</organism>
<evidence type="ECO:0000256" key="17">
    <source>
        <dbReference type="SAM" id="MobiDB-lite"/>
    </source>
</evidence>
<evidence type="ECO:0000256" key="12">
    <source>
        <dbReference type="ARBA" id="ARBA00023012"/>
    </source>
</evidence>
<protein>
    <recommendedName>
        <fullName evidence="5">Oxygen sensor histidine kinase NreB</fullName>
        <ecNumber evidence="4">2.7.13.3</ecNumber>
    </recommendedName>
    <alternativeName>
        <fullName evidence="15">Nitrogen regulation protein B</fullName>
    </alternativeName>
</protein>
<evidence type="ECO:0000313" key="21">
    <source>
        <dbReference type="Proteomes" id="UP000316096"/>
    </source>
</evidence>
<dbReference type="InterPro" id="IPR003594">
    <property type="entry name" value="HATPase_dom"/>
</dbReference>
<evidence type="ECO:0000256" key="6">
    <source>
        <dbReference type="ARBA" id="ARBA00022485"/>
    </source>
</evidence>
<evidence type="ECO:0000256" key="2">
    <source>
        <dbReference type="ARBA" id="ARBA00001966"/>
    </source>
</evidence>
<evidence type="ECO:0000256" key="4">
    <source>
        <dbReference type="ARBA" id="ARBA00012438"/>
    </source>
</evidence>
<dbReference type="InterPro" id="IPR050482">
    <property type="entry name" value="Sensor_HK_TwoCompSys"/>
</dbReference>
<dbReference type="Gene3D" id="3.30.565.10">
    <property type="entry name" value="Histidine kinase-like ATPase, C-terminal domain"/>
    <property type="match status" value="1"/>
</dbReference>
<dbReference type="Gene3D" id="1.20.5.1930">
    <property type="match status" value="1"/>
</dbReference>
<evidence type="ECO:0000259" key="19">
    <source>
        <dbReference type="PROSITE" id="PS50109"/>
    </source>
</evidence>
<sequence>MSNPMRHSGHDEWNRRLLPLVTVVPYVLLAILTGVTVTIRRSDGDPFVIDLALCGLTAAWMLWMFTLHPAWRERPRAMGLFIGVLIVLMAILVIRDPWFGLFTPAGYFYSYRFLSWPSELAAVSGVAIVAGTAQASPIPKASAFGVLAYLAILVVNIVPMCGLAWLGRKGEEHDELREQALAEVNEANRRLEASLAENAGLHEQLLTQAREAGVSDERQRMAREIHDTLAQGLTGVVTQLQAAEQFGDDPALWRRHVRAATGLARESLSEARRSVHALRPEPLETARLSEALAAVAERWSALHGIVVQATTTGTVRPMPPEADVALLRTAQEALANVARHARATKVGLTLSYMENEVALDVRDDGRGFEPDRFGDGGDPPEMGDDGPRRTDAHVPGGGFGLVAMRQRIESLSGTLQVESEPGAGTAISACIPAAPAGAGA</sequence>
<evidence type="ECO:0000256" key="3">
    <source>
        <dbReference type="ARBA" id="ARBA00004496"/>
    </source>
</evidence>
<dbReference type="Pfam" id="PF02518">
    <property type="entry name" value="HATPase_c"/>
    <property type="match status" value="1"/>
</dbReference>
<dbReference type="AlphaFoldDB" id="A0A543CHB8"/>
<dbReference type="Pfam" id="PF07730">
    <property type="entry name" value="HisKA_3"/>
    <property type="match status" value="1"/>
</dbReference>
<dbReference type="PANTHER" id="PTHR24421:SF62">
    <property type="entry name" value="SENSORY TRANSDUCTION HISTIDINE KINASE"/>
    <property type="match status" value="1"/>
</dbReference>
<comment type="catalytic activity">
    <reaction evidence="1">
        <text>ATP + protein L-histidine = ADP + protein N-phospho-L-histidine.</text>
        <dbReference type="EC" id="2.7.13.3"/>
    </reaction>
</comment>
<evidence type="ECO:0000256" key="13">
    <source>
        <dbReference type="ARBA" id="ARBA00023014"/>
    </source>
</evidence>
<evidence type="ECO:0000256" key="1">
    <source>
        <dbReference type="ARBA" id="ARBA00000085"/>
    </source>
</evidence>
<comment type="cofactor">
    <cofactor evidence="2">
        <name>[4Fe-4S] cluster</name>
        <dbReference type="ChEBI" id="CHEBI:49883"/>
    </cofactor>
</comment>
<dbReference type="SUPFAM" id="SSF55874">
    <property type="entry name" value="ATPase domain of HSP90 chaperone/DNA topoisomerase II/histidine kinase"/>
    <property type="match status" value="1"/>
</dbReference>
<dbReference type="RefSeq" id="WP_246121489.1">
    <property type="nucleotide sequence ID" value="NZ_VFOZ01000001.1"/>
</dbReference>
<keyword evidence="13" id="KW-0411">Iron-sulfur</keyword>
<reference evidence="20 21" key="1">
    <citation type="submission" date="2019-06" db="EMBL/GenBank/DDBJ databases">
        <title>Sequencing the genomes of 1000 actinobacteria strains.</title>
        <authorList>
            <person name="Klenk H.-P."/>
        </authorList>
    </citation>
    <scope>NUCLEOTIDE SEQUENCE [LARGE SCALE GENOMIC DNA]</scope>
    <source>
        <strain evidence="20 21">DSM 102200</strain>
    </source>
</reference>
<evidence type="ECO:0000256" key="8">
    <source>
        <dbReference type="ARBA" id="ARBA00022679"/>
    </source>
</evidence>
<dbReference type="InterPro" id="IPR011712">
    <property type="entry name" value="Sig_transdc_His_kin_sub3_dim/P"/>
</dbReference>
<keyword evidence="7" id="KW-0963">Cytoplasm</keyword>
<dbReference type="InterPro" id="IPR004358">
    <property type="entry name" value="Sig_transdc_His_kin-like_C"/>
</dbReference>
<keyword evidence="21" id="KW-1185">Reference proteome</keyword>
<feature type="coiled-coil region" evidence="16">
    <location>
        <begin position="170"/>
        <end position="204"/>
    </location>
</feature>
<dbReference type="InterPro" id="IPR017205">
    <property type="entry name" value="Sig_transdc_His_kinase_ChrS"/>
</dbReference>
<dbReference type="PANTHER" id="PTHR24421">
    <property type="entry name" value="NITRATE/NITRITE SENSOR PROTEIN NARX-RELATED"/>
    <property type="match status" value="1"/>
</dbReference>
<gene>
    <name evidence="20" type="ORF">FB559_2031</name>
</gene>
<dbReference type="GO" id="GO:0000155">
    <property type="term" value="F:phosphorelay sensor kinase activity"/>
    <property type="evidence" value="ECO:0007669"/>
    <property type="project" value="InterPro"/>
</dbReference>
<feature type="transmembrane region" description="Helical" evidence="18">
    <location>
        <begin position="77"/>
        <end position="94"/>
    </location>
</feature>
<dbReference type="EMBL" id="VFOZ01000001">
    <property type="protein sequence ID" value="TQL96499.1"/>
    <property type="molecule type" value="Genomic_DNA"/>
</dbReference>
<dbReference type="PRINTS" id="PR00344">
    <property type="entry name" value="BCTRLSENSOR"/>
</dbReference>
<keyword evidence="12" id="KW-0902">Two-component regulatory system</keyword>
<name>A0A543CHB8_9ACTN</name>
<evidence type="ECO:0000256" key="14">
    <source>
        <dbReference type="ARBA" id="ARBA00024827"/>
    </source>
</evidence>
<keyword evidence="18" id="KW-0472">Membrane</keyword>
<keyword evidence="10 20" id="KW-0418">Kinase</keyword>
<dbReference type="GO" id="GO:0046872">
    <property type="term" value="F:metal ion binding"/>
    <property type="evidence" value="ECO:0007669"/>
    <property type="project" value="UniProtKB-KW"/>
</dbReference>
<keyword evidence="16" id="KW-0175">Coiled coil</keyword>
<accession>A0A543CHB8</accession>
<keyword evidence="11" id="KW-0408">Iron</keyword>
<dbReference type="EC" id="2.7.13.3" evidence="4"/>
<comment type="subcellular location">
    <subcellularLocation>
        <location evidence="3">Cytoplasm</location>
    </subcellularLocation>
</comment>
<keyword evidence="9" id="KW-0479">Metal-binding</keyword>
<comment type="caution">
    <text evidence="20">The sequence shown here is derived from an EMBL/GenBank/DDBJ whole genome shotgun (WGS) entry which is preliminary data.</text>
</comment>
<dbReference type="GO" id="GO:0051539">
    <property type="term" value="F:4 iron, 4 sulfur cluster binding"/>
    <property type="evidence" value="ECO:0007669"/>
    <property type="project" value="UniProtKB-KW"/>
</dbReference>
<dbReference type="PROSITE" id="PS50109">
    <property type="entry name" value="HIS_KIN"/>
    <property type="match status" value="1"/>
</dbReference>
<feature type="region of interest" description="Disordered" evidence="17">
    <location>
        <begin position="363"/>
        <end position="389"/>
    </location>
</feature>
<dbReference type="GO" id="GO:0005737">
    <property type="term" value="C:cytoplasm"/>
    <property type="evidence" value="ECO:0007669"/>
    <property type="project" value="UniProtKB-SubCell"/>
</dbReference>
<keyword evidence="8" id="KW-0808">Transferase</keyword>
<dbReference type="GO" id="GO:0046983">
    <property type="term" value="F:protein dimerization activity"/>
    <property type="evidence" value="ECO:0007669"/>
    <property type="project" value="InterPro"/>
</dbReference>
<proteinExistence type="predicted"/>
<evidence type="ECO:0000256" key="7">
    <source>
        <dbReference type="ARBA" id="ARBA00022490"/>
    </source>
</evidence>
<dbReference type="CDD" id="cd16917">
    <property type="entry name" value="HATPase_UhpB-NarQ-NarX-like"/>
    <property type="match status" value="1"/>
</dbReference>
<feature type="transmembrane region" description="Helical" evidence="18">
    <location>
        <begin position="20"/>
        <end position="40"/>
    </location>
</feature>
<feature type="transmembrane region" description="Helical" evidence="18">
    <location>
        <begin position="46"/>
        <end position="65"/>
    </location>
</feature>
<dbReference type="InterPro" id="IPR005467">
    <property type="entry name" value="His_kinase_dom"/>
</dbReference>
<feature type="transmembrane region" description="Helical" evidence="18">
    <location>
        <begin position="114"/>
        <end position="134"/>
    </location>
</feature>
<dbReference type="Proteomes" id="UP000316096">
    <property type="component" value="Unassembled WGS sequence"/>
</dbReference>